<sequence>MSEAIIYNNISFDKIFPQCRDDFNITISDSNNLKEMRSELFNLCNSFIENNACNKEINYANLLTICEGLVFYLYHIKNNSESNDNYKNLACKYFNYKLQDMLNKYECKSKDPQEGYSILKQYWSNHTTIENSFLNICDKEVTKFEDSTLKIFKYFDQLYYALTLLDKGRECTDSDKKFKNYVNELESYVSNNSSIATLLNNLITRYNKSIPKSKSCDKPISLTELPLIKVSETETSLTQKTQTDKFLNVVSENGKIRSEERAVHGVQIKHSNLSMGKWVGIVVSSSVLLIMSFFLYKYTRNASFIGRSVRKLRKLLNKKSENYNDVMGSSEETYKNRIHKHYKVAYV</sequence>
<dbReference type="GeneID" id="39745297"/>
<evidence type="ECO:0000256" key="1">
    <source>
        <dbReference type="SAM" id="Phobius"/>
    </source>
</evidence>
<proteinExistence type="predicted"/>
<feature type="transmembrane region" description="Helical" evidence="1">
    <location>
        <begin position="278"/>
        <end position="298"/>
    </location>
</feature>
<keyword evidence="1" id="KW-1133">Transmembrane helix</keyword>
<reference evidence="3" key="1">
    <citation type="submission" date="2017-04" db="EMBL/GenBank/DDBJ databases">
        <title>Plasmodium gonderi genome.</title>
        <authorList>
            <person name="Arisue N."/>
            <person name="Honma H."/>
            <person name="Kawai S."/>
            <person name="Tougan T."/>
            <person name="Tanabe K."/>
            <person name="Horii T."/>
        </authorList>
    </citation>
    <scope>NUCLEOTIDE SEQUENCE [LARGE SCALE GENOMIC DNA]</scope>
    <source>
        <strain evidence="3">ATCC 30045</strain>
    </source>
</reference>
<dbReference type="EMBL" id="BDQF01000353">
    <property type="protein sequence ID" value="GAW84489.1"/>
    <property type="molecule type" value="Genomic_DNA"/>
</dbReference>
<accession>A0A1Y1JPW0</accession>
<comment type="caution">
    <text evidence="2">The sequence shown here is derived from an EMBL/GenBank/DDBJ whole genome shotgun (WGS) entry which is preliminary data.</text>
</comment>
<dbReference type="AlphaFoldDB" id="A0A1Y1JPW0"/>
<keyword evidence="1" id="KW-0812">Transmembrane</keyword>
<organism evidence="2 3">
    <name type="scientific">Plasmodium gonderi</name>
    <dbReference type="NCBI Taxonomy" id="77519"/>
    <lineage>
        <taxon>Eukaryota</taxon>
        <taxon>Sar</taxon>
        <taxon>Alveolata</taxon>
        <taxon>Apicomplexa</taxon>
        <taxon>Aconoidasida</taxon>
        <taxon>Haemosporida</taxon>
        <taxon>Plasmodiidae</taxon>
        <taxon>Plasmodium</taxon>
        <taxon>Plasmodium (Plasmodium)</taxon>
    </lineage>
</organism>
<keyword evidence="3" id="KW-1185">Reference proteome</keyword>
<protein>
    <submittedName>
        <fullName evidence="2">Variable surface protein</fullName>
    </submittedName>
</protein>
<dbReference type="Proteomes" id="UP000195521">
    <property type="component" value="Unassembled WGS sequence"/>
</dbReference>
<dbReference type="RefSeq" id="XP_028547078.1">
    <property type="nucleotide sequence ID" value="XM_028691277.1"/>
</dbReference>
<keyword evidence="1" id="KW-0472">Membrane</keyword>
<name>A0A1Y1JPW0_PLAGO</name>
<evidence type="ECO:0000313" key="2">
    <source>
        <dbReference type="EMBL" id="GAW84489.1"/>
    </source>
</evidence>
<gene>
    <name evidence="2" type="ORF">PGO_003245</name>
</gene>
<evidence type="ECO:0000313" key="3">
    <source>
        <dbReference type="Proteomes" id="UP000195521"/>
    </source>
</evidence>